<gene>
    <name evidence="2" type="ordered locus">Desor_0130</name>
</gene>
<feature type="transmembrane region" description="Helical" evidence="1">
    <location>
        <begin position="76"/>
        <end position="99"/>
    </location>
</feature>
<proteinExistence type="predicted"/>
<accession>G7W4Z2</accession>
<organism evidence="2 3">
    <name type="scientific">Desulfosporosinus orientis (strain ATCC 19365 / DSM 765 / NCIMB 8382 / VKM B-1628 / Singapore I)</name>
    <name type="common">Desulfotomaculum orientis</name>
    <dbReference type="NCBI Taxonomy" id="768706"/>
    <lineage>
        <taxon>Bacteria</taxon>
        <taxon>Bacillati</taxon>
        <taxon>Bacillota</taxon>
        <taxon>Clostridia</taxon>
        <taxon>Eubacteriales</taxon>
        <taxon>Desulfitobacteriaceae</taxon>
        <taxon>Desulfosporosinus</taxon>
    </lineage>
</organism>
<dbReference type="eggNOG" id="ENOG5033786">
    <property type="taxonomic scope" value="Bacteria"/>
</dbReference>
<dbReference type="AlphaFoldDB" id="G7W4Z2"/>
<reference evidence="3" key="1">
    <citation type="submission" date="2011-11" db="EMBL/GenBank/DDBJ databases">
        <title>Complete sequence of Desulfosporosinus orientis DSM 765.</title>
        <authorList>
            <person name="Lucas S."/>
            <person name="Han J."/>
            <person name="Lapidus A."/>
            <person name="Cheng J.-F."/>
            <person name="Goodwin L."/>
            <person name="Pitluck S."/>
            <person name="Peters L."/>
            <person name="Ovchinnikova G."/>
            <person name="Teshima H."/>
            <person name="Detter J.C."/>
            <person name="Han C."/>
            <person name="Tapia R."/>
            <person name="Land M."/>
            <person name="Hauser L."/>
            <person name="Kyrpides N."/>
            <person name="Ivanova N."/>
            <person name="Pagani I."/>
            <person name="Pester M."/>
            <person name="Spring S."/>
            <person name="Ollivier B."/>
            <person name="Rattei T."/>
            <person name="Klenk H.-P."/>
            <person name="Wagner M."/>
            <person name="Loy A."/>
            <person name="Woyke T."/>
        </authorList>
    </citation>
    <scope>NUCLEOTIDE SEQUENCE [LARGE SCALE GENOMIC DNA]</scope>
    <source>
        <strain evidence="3">ATCC 19365 / DSM 765 / NCIMB 8382 / VKM B-1628</strain>
    </source>
</reference>
<dbReference type="OrthoDB" id="1799358at2"/>
<reference evidence="2 3" key="2">
    <citation type="journal article" date="2012" name="J. Bacteriol.">
        <title>Complete genome sequences of Desulfosporosinus orientis DSM765T, Desulfosporosinus youngiae DSM17734T, Desulfosporosinus meridiei DSM13257T, and Desulfosporosinus acidiphilus DSM22704T.</title>
        <authorList>
            <person name="Pester M."/>
            <person name="Brambilla E."/>
            <person name="Alazard D."/>
            <person name="Rattei T."/>
            <person name="Weinmaier T."/>
            <person name="Han J."/>
            <person name="Lucas S."/>
            <person name="Lapidus A."/>
            <person name="Cheng J.F."/>
            <person name="Goodwin L."/>
            <person name="Pitluck S."/>
            <person name="Peters L."/>
            <person name="Ovchinnikova G."/>
            <person name="Teshima H."/>
            <person name="Detter J.C."/>
            <person name="Han C.S."/>
            <person name="Tapia R."/>
            <person name="Land M.L."/>
            <person name="Hauser L."/>
            <person name="Kyrpides N.C."/>
            <person name="Ivanova N.N."/>
            <person name="Pagani I."/>
            <person name="Huntmann M."/>
            <person name="Wei C.L."/>
            <person name="Davenport K.W."/>
            <person name="Daligault H."/>
            <person name="Chain P.S."/>
            <person name="Chen A."/>
            <person name="Mavromatis K."/>
            <person name="Markowitz V."/>
            <person name="Szeto E."/>
            <person name="Mikhailova N."/>
            <person name="Pati A."/>
            <person name="Wagner M."/>
            <person name="Woyke T."/>
            <person name="Ollivier B."/>
            <person name="Klenk H.P."/>
            <person name="Spring S."/>
            <person name="Loy A."/>
        </authorList>
    </citation>
    <scope>NUCLEOTIDE SEQUENCE [LARGE SCALE GENOMIC DNA]</scope>
    <source>
        <strain evidence="3">ATCC 19365 / DSM 765 / NCIMB 8382 / VKM B-1628</strain>
    </source>
</reference>
<dbReference type="Proteomes" id="UP000006346">
    <property type="component" value="Chromosome"/>
</dbReference>
<protein>
    <submittedName>
        <fullName evidence="2">Uncharacterized protein</fullName>
    </submittedName>
</protein>
<dbReference type="KEGG" id="dor:Desor_0130"/>
<feature type="transmembrane region" description="Helical" evidence="1">
    <location>
        <begin position="32"/>
        <end position="56"/>
    </location>
</feature>
<keyword evidence="3" id="KW-1185">Reference proteome</keyword>
<keyword evidence="1" id="KW-1133">Transmembrane helix</keyword>
<dbReference type="HOGENOM" id="CLU_176127_0_0_9"/>
<keyword evidence="1" id="KW-0812">Transmembrane</keyword>
<keyword evidence="1" id="KW-0472">Membrane</keyword>
<evidence type="ECO:0000313" key="3">
    <source>
        <dbReference type="Proteomes" id="UP000006346"/>
    </source>
</evidence>
<dbReference type="EMBL" id="CP003108">
    <property type="protein sequence ID" value="AET65864.1"/>
    <property type="molecule type" value="Genomic_DNA"/>
</dbReference>
<dbReference type="STRING" id="768706.Desor_0130"/>
<dbReference type="RefSeq" id="WP_014182693.1">
    <property type="nucleotide sequence ID" value="NC_016584.1"/>
</dbReference>
<name>G7W4Z2_DESOD</name>
<sequence>MWQRWIRMISIELRWMKRDVIRRWRLDTPTGVLGILLLVSAVLLLIVIGAGFAFIFRSFAPWVSGSRVGEMYWYSIGFGLKASFLFIVFIGSLIMYCIFKLSERR</sequence>
<evidence type="ECO:0000256" key="1">
    <source>
        <dbReference type="SAM" id="Phobius"/>
    </source>
</evidence>
<evidence type="ECO:0000313" key="2">
    <source>
        <dbReference type="EMBL" id="AET65864.1"/>
    </source>
</evidence>